<dbReference type="GO" id="GO:0004351">
    <property type="term" value="F:glutamate decarboxylase activity"/>
    <property type="evidence" value="ECO:0007669"/>
    <property type="project" value="UniProtKB-EC"/>
</dbReference>
<dbReference type="PANTHER" id="PTHR43321">
    <property type="entry name" value="GLUTAMATE DECARBOXYLASE"/>
    <property type="match status" value="1"/>
</dbReference>
<keyword evidence="12" id="KW-1185">Reference proteome</keyword>
<dbReference type="GO" id="GO:0004058">
    <property type="term" value="F:aromatic-L-amino-acid decarboxylase activity"/>
    <property type="evidence" value="ECO:0007669"/>
    <property type="project" value="UniProtKB-ARBA"/>
</dbReference>
<dbReference type="GO" id="GO:0030170">
    <property type="term" value="F:pyridoxal phosphate binding"/>
    <property type="evidence" value="ECO:0007669"/>
    <property type="project" value="InterPro"/>
</dbReference>
<evidence type="ECO:0000256" key="3">
    <source>
        <dbReference type="ARBA" id="ARBA00012421"/>
    </source>
</evidence>
<dbReference type="InterPro" id="IPR002129">
    <property type="entry name" value="PyrdxlP-dep_de-COase"/>
</dbReference>
<gene>
    <name evidence="11" type="ORF">HGA15_13620</name>
</gene>
<dbReference type="CDD" id="cd06450">
    <property type="entry name" value="DOPA_deC_like"/>
    <property type="match status" value="1"/>
</dbReference>
<dbReference type="Gene3D" id="3.40.640.10">
    <property type="entry name" value="Type I PLP-dependent aspartate aminotransferase-like (Major domain)"/>
    <property type="match status" value="1"/>
</dbReference>
<dbReference type="AlphaFoldDB" id="A0A846YE81"/>
<dbReference type="GO" id="GO:0005829">
    <property type="term" value="C:cytosol"/>
    <property type="evidence" value="ECO:0007669"/>
    <property type="project" value="TreeGrafter"/>
</dbReference>
<dbReference type="GO" id="GO:0006538">
    <property type="term" value="P:L-glutamate catabolic process"/>
    <property type="evidence" value="ECO:0007669"/>
    <property type="project" value="TreeGrafter"/>
</dbReference>
<reference evidence="11 12" key="1">
    <citation type="submission" date="2020-04" db="EMBL/GenBank/DDBJ databases">
        <title>MicrobeNet Type strains.</title>
        <authorList>
            <person name="Nicholson A.C."/>
        </authorList>
    </citation>
    <scope>NUCLEOTIDE SEQUENCE [LARGE SCALE GENOMIC DNA]</scope>
    <source>
        <strain evidence="11 12">JCM 3332</strain>
    </source>
</reference>
<keyword evidence="4 7" id="KW-0663">Pyridoxal phosphate</keyword>
<dbReference type="Pfam" id="PF00282">
    <property type="entry name" value="Pyridoxal_deC"/>
    <property type="match status" value="1"/>
</dbReference>
<comment type="catalytic activity">
    <reaction evidence="6 9">
        <text>L-glutamate + H(+) = 4-aminobutanoate + CO2</text>
        <dbReference type="Rhea" id="RHEA:17785"/>
        <dbReference type="ChEBI" id="CHEBI:15378"/>
        <dbReference type="ChEBI" id="CHEBI:16526"/>
        <dbReference type="ChEBI" id="CHEBI:29985"/>
        <dbReference type="ChEBI" id="CHEBI:59888"/>
        <dbReference type="EC" id="4.1.1.15"/>
    </reaction>
</comment>
<evidence type="ECO:0000256" key="9">
    <source>
        <dbReference type="RuleBase" id="RU361171"/>
    </source>
</evidence>
<dbReference type="InterPro" id="IPR015421">
    <property type="entry name" value="PyrdxlP-dep_Trfase_major"/>
</dbReference>
<dbReference type="Proteomes" id="UP000570678">
    <property type="component" value="Unassembled WGS sequence"/>
</dbReference>
<evidence type="ECO:0000313" key="12">
    <source>
        <dbReference type="Proteomes" id="UP000570678"/>
    </source>
</evidence>
<accession>A0A846YE81</accession>
<evidence type="ECO:0000256" key="5">
    <source>
        <dbReference type="ARBA" id="ARBA00023239"/>
    </source>
</evidence>
<dbReference type="PANTHER" id="PTHR43321:SF3">
    <property type="entry name" value="GLUTAMATE DECARBOXYLASE"/>
    <property type="match status" value="1"/>
</dbReference>
<dbReference type="FunFam" id="4.10.280.50:FF:000001">
    <property type="entry name" value="Glutamate decarboxylase"/>
    <property type="match status" value="1"/>
</dbReference>
<dbReference type="EC" id="4.1.1.15" evidence="3 9"/>
<evidence type="ECO:0000256" key="2">
    <source>
        <dbReference type="ARBA" id="ARBA00009533"/>
    </source>
</evidence>
<evidence type="ECO:0000256" key="6">
    <source>
        <dbReference type="ARBA" id="ARBA00048868"/>
    </source>
</evidence>
<dbReference type="SUPFAM" id="SSF53383">
    <property type="entry name" value="PLP-dependent transferases"/>
    <property type="match status" value="1"/>
</dbReference>
<evidence type="ECO:0000256" key="1">
    <source>
        <dbReference type="ARBA" id="ARBA00001933"/>
    </source>
</evidence>
<dbReference type="NCBIfam" id="TIGR01788">
    <property type="entry name" value="Glu-decarb-GAD"/>
    <property type="match status" value="1"/>
</dbReference>
<keyword evidence="5 8" id="KW-0456">Lyase</keyword>
<feature type="modified residue" description="N6-(pyridoxal phosphate)lysine" evidence="7">
    <location>
        <position position="278"/>
    </location>
</feature>
<evidence type="ECO:0000256" key="8">
    <source>
        <dbReference type="RuleBase" id="RU000382"/>
    </source>
</evidence>
<proteinExistence type="inferred from homology"/>
<comment type="caution">
    <text evidence="11">The sequence shown here is derived from an EMBL/GenBank/DDBJ whole genome shotgun (WGS) entry which is preliminary data.</text>
</comment>
<evidence type="ECO:0000256" key="10">
    <source>
        <dbReference type="SAM" id="MobiDB-lite"/>
    </source>
</evidence>
<sequence>MALTHPAHSPDNDRDRVAVNPVFTREPLEVPRNRLPADEIDSDTAYQIVHDELLLDGNARLNLATFVTTWMEPAAQTLMSECFDKNMIDKDEYPRTAELEQRCVRILADLWHAEDPDHAVGCSTTGSSEACMLAGLALKRRWQRRRRAAGQPEDRPNLVMGSNVQVCWEKFAEYWDVEARLVPMSGERFHLTADEAAAHCDENTIGVVAVLGSTFDGSYEPVAEICAALDRLRDESGWDVPVHVDGASGAMFAPFCDPDLEWDFRLARVASINTSGHKYGLVYPGVGWVLWRDAAALPDELVFRVNYLGGQMPTFALNFSRPGAQVVAQYYTFLRLGRRGYERVQGYSREVAAALADRIAQLGPFRLITDGRQLPVFAFTLAPEETGYSVFDVSAALREQGWLVPAYTFPADRQDLAVLRIVVRNGFSHDLADLLVGAFERALPRLRAQQAPQRGAESASFSHGADIGVQGADPPVGGGR</sequence>
<dbReference type="RefSeq" id="WP_062976412.1">
    <property type="nucleotide sequence ID" value="NZ_JAAXOT010000006.1"/>
</dbReference>
<evidence type="ECO:0000256" key="4">
    <source>
        <dbReference type="ARBA" id="ARBA00022898"/>
    </source>
</evidence>
<name>A0A846YE81_9NOCA</name>
<dbReference type="Gene3D" id="3.90.1150.160">
    <property type="match status" value="1"/>
</dbReference>
<comment type="similarity">
    <text evidence="2 8">Belongs to the group II decarboxylase family.</text>
</comment>
<dbReference type="FunFam" id="3.40.640.10:FF:000017">
    <property type="entry name" value="Glutamate decarboxylase"/>
    <property type="match status" value="1"/>
</dbReference>
<comment type="cofactor">
    <cofactor evidence="1 7 8">
        <name>pyridoxal 5'-phosphate</name>
        <dbReference type="ChEBI" id="CHEBI:597326"/>
    </cofactor>
</comment>
<evidence type="ECO:0000256" key="7">
    <source>
        <dbReference type="PIRSR" id="PIRSR602129-50"/>
    </source>
</evidence>
<keyword evidence="9" id="KW-0210">Decarboxylase</keyword>
<protein>
    <recommendedName>
        <fullName evidence="3 9">Glutamate decarboxylase</fullName>
        <ecNumber evidence="3 9">4.1.1.15</ecNumber>
    </recommendedName>
</protein>
<evidence type="ECO:0000313" key="11">
    <source>
        <dbReference type="EMBL" id="NKY57177.1"/>
    </source>
</evidence>
<dbReference type="EMBL" id="JAAXOT010000006">
    <property type="protein sequence ID" value="NKY57177.1"/>
    <property type="molecule type" value="Genomic_DNA"/>
</dbReference>
<dbReference type="Gene3D" id="4.10.280.50">
    <property type="match status" value="1"/>
</dbReference>
<dbReference type="InterPro" id="IPR010107">
    <property type="entry name" value="Glutamate_decarboxylase"/>
</dbReference>
<dbReference type="InterPro" id="IPR015424">
    <property type="entry name" value="PyrdxlP-dep_Trfase"/>
</dbReference>
<organism evidence="11 12">
    <name type="scientific">Nocardia flavorosea</name>
    <dbReference type="NCBI Taxonomy" id="53429"/>
    <lineage>
        <taxon>Bacteria</taxon>
        <taxon>Bacillati</taxon>
        <taxon>Actinomycetota</taxon>
        <taxon>Actinomycetes</taxon>
        <taxon>Mycobacteriales</taxon>
        <taxon>Nocardiaceae</taxon>
        <taxon>Nocardia</taxon>
    </lineage>
</organism>
<feature type="region of interest" description="Disordered" evidence="10">
    <location>
        <begin position="453"/>
        <end position="480"/>
    </location>
</feature>